<feature type="transmembrane region" description="Helical" evidence="2">
    <location>
        <begin position="370"/>
        <end position="392"/>
    </location>
</feature>
<reference evidence="4" key="1">
    <citation type="submission" date="2021-01" db="EMBL/GenBank/DDBJ databases">
        <authorList>
            <person name="Corre E."/>
            <person name="Pelletier E."/>
            <person name="Niang G."/>
            <person name="Scheremetjew M."/>
            <person name="Finn R."/>
            <person name="Kale V."/>
            <person name="Holt S."/>
            <person name="Cochrane G."/>
            <person name="Meng A."/>
            <person name="Brown T."/>
            <person name="Cohen L."/>
        </authorList>
    </citation>
    <scope>NUCLEOTIDE SEQUENCE</scope>
    <source>
        <strain evidence="4">UTEX LB 985</strain>
    </source>
</reference>
<feature type="domain" description="ShKT" evidence="3">
    <location>
        <begin position="128"/>
        <end position="178"/>
    </location>
</feature>
<organism evidence="4">
    <name type="scientific">Haptolina brevifila</name>
    <dbReference type="NCBI Taxonomy" id="156173"/>
    <lineage>
        <taxon>Eukaryota</taxon>
        <taxon>Haptista</taxon>
        <taxon>Haptophyta</taxon>
        <taxon>Prymnesiophyceae</taxon>
        <taxon>Prymnesiales</taxon>
        <taxon>Prymnesiaceae</taxon>
        <taxon>Haptolina</taxon>
    </lineage>
</organism>
<evidence type="ECO:0000256" key="1">
    <source>
        <dbReference type="SAM" id="Coils"/>
    </source>
</evidence>
<gene>
    <name evidence="4" type="ORF">CBRE1094_LOCUS8667</name>
</gene>
<evidence type="ECO:0000313" key="4">
    <source>
        <dbReference type="EMBL" id="CAD9424865.1"/>
    </source>
</evidence>
<protein>
    <recommendedName>
        <fullName evidence="3">ShKT domain-containing protein</fullName>
    </recommendedName>
</protein>
<keyword evidence="2" id="KW-0812">Transmembrane</keyword>
<evidence type="ECO:0000256" key="2">
    <source>
        <dbReference type="SAM" id="Phobius"/>
    </source>
</evidence>
<keyword evidence="2" id="KW-0472">Membrane</keyword>
<feature type="transmembrane region" description="Helical" evidence="2">
    <location>
        <begin position="500"/>
        <end position="524"/>
    </location>
</feature>
<dbReference type="SMART" id="SM00254">
    <property type="entry name" value="ShKT"/>
    <property type="match status" value="3"/>
</dbReference>
<evidence type="ECO:0000259" key="3">
    <source>
        <dbReference type="PROSITE" id="PS51670"/>
    </source>
</evidence>
<feature type="transmembrane region" description="Helical" evidence="2">
    <location>
        <begin position="425"/>
        <end position="446"/>
    </location>
</feature>
<dbReference type="AlphaFoldDB" id="A0A7S2CIL3"/>
<keyword evidence="1" id="KW-0175">Coiled coil</keyword>
<dbReference type="InterPro" id="IPR003582">
    <property type="entry name" value="ShKT_dom"/>
</dbReference>
<keyword evidence="2" id="KW-1133">Transmembrane helix</keyword>
<dbReference type="PROSITE" id="PS51670">
    <property type="entry name" value="SHKT"/>
    <property type="match status" value="1"/>
</dbReference>
<feature type="coiled-coil region" evidence="1">
    <location>
        <begin position="598"/>
        <end position="625"/>
    </location>
</feature>
<feature type="transmembrane region" description="Helical" evidence="2">
    <location>
        <begin position="399"/>
        <end position="419"/>
    </location>
</feature>
<name>A0A7S2CIL3_9EUKA</name>
<accession>A0A7S2CIL3</accession>
<proteinExistence type="predicted"/>
<dbReference type="Pfam" id="PF01549">
    <property type="entry name" value="ShK"/>
    <property type="match status" value="2"/>
</dbReference>
<dbReference type="EMBL" id="HBGU01016090">
    <property type="protein sequence ID" value="CAD9424865.1"/>
    <property type="molecule type" value="Transcribed_RNA"/>
</dbReference>
<sequence length="636" mass="67106">MVEVIAAVRVTFSAWWWNSYRLSSRGLRHAYMSLFLAPFLLFLVLPPAQFVDVYAVQRALCRERISLAGFPAQLAAVCEEPIEEWSTFLNSTLYELGRMRDPSTGSCPHAERVIATERAEFAASGLPCVDTDSLFASAGVASAVNSCAAAEKQGLCTTDLREWRDGTLSACPKTCGLCSATPCIDNDAQFTEWGNPSGYTSCASAIVLCDSSARVNGQSIGDAIRTACPLTCGVCTVRCADHEEAIGIAGNPGGLQGCAQAVSAGLCTNDGSQSHTFIRQVCQDSCDLCSASSASGRQLGPREDSARRLQGAAALLADAGSLGGASAVRADGCIDAFVVSAVGALEVALSEEVIVGAVALRRGSTVLITLLPGALGLVLGAGQGMTLAKLVLPSSRLPARLAGFIVSISLPTLAALLAFMNQMLASGFGTAACVCILACLGVWVPLGISSTLYRYVDVCDKKSDTIYEDQSLNNRMSDAIIFPSTQELVVKAIGWRKWSLTCYVLLCVLFLGLFLGLATSVSMITDALAETQRDLRLAVHGARVGNGTLLTGMVLRALGAACRLVSLTYIAQVFYVDMGVVSISSVWHGDMSDAHDVSEARSNELEEIANVLERVERKVMESQASSNPKQQITAAI</sequence>